<keyword evidence="8" id="KW-0132">Cell division</keyword>
<dbReference type="InterPro" id="IPR038619">
    <property type="entry name" value="MraZ_sf"/>
</dbReference>
<evidence type="ECO:0000313" key="8">
    <source>
        <dbReference type="EMBL" id="VAW91852.1"/>
    </source>
</evidence>
<feature type="domain" description="SpoVT-AbrB" evidence="7">
    <location>
        <begin position="81"/>
        <end position="124"/>
    </location>
</feature>
<dbReference type="CDD" id="cd16320">
    <property type="entry name" value="MraZ_N"/>
    <property type="match status" value="1"/>
</dbReference>
<evidence type="ECO:0000256" key="4">
    <source>
        <dbReference type="ARBA" id="ARBA00023015"/>
    </source>
</evidence>
<dbReference type="InterPro" id="IPR035642">
    <property type="entry name" value="MraZ_N"/>
</dbReference>
<name>A0A3B0ZWQ1_9ZZZZ</name>
<keyword evidence="4" id="KW-0805">Transcription regulation</keyword>
<proteinExistence type="inferred from homology"/>
<keyword evidence="2" id="KW-0963">Cytoplasm</keyword>
<dbReference type="InterPro" id="IPR035644">
    <property type="entry name" value="MraZ_C"/>
</dbReference>
<dbReference type="Gene3D" id="3.40.1550.20">
    <property type="entry name" value="Transcriptional regulator MraZ domain"/>
    <property type="match status" value="1"/>
</dbReference>
<keyword evidence="8" id="KW-0131">Cell cycle</keyword>
<dbReference type="GO" id="GO:0003700">
    <property type="term" value="F:DNA-binding transcription factor activity"/>
    <property type="evidence" value="ECO:0007669"/>
    <property type="project" value="InterPro"/>
</dbReference>
<keyword evidence="3" id="KW-0677">Repeat</keyword>
<accession>A0A3B0ZWQ1</accession>
<dbReference type="PANTHER" id="PTHR34701:SF1">
    <property type="entry name" value="TRANSCRIPTIONAL REGULATOR MRAZ"/>
    <property type="match status" value="1"/>
</dbReference>
<dbReference type="Pfam" id="PF02381">
    <property type="entry name" value="MraZ"/>
    <property type="match status" value="2"/>
</dbReference>
<evidence type="ECO:0000256" key="3">
    <source>
        <dbReference type="ARBA" id="ARBA00022737"/>
    </source>
</evidence>
<sequence length="150" mass="17346">MFRGVNTLNLDAKGRMAMPSKYREKLTAQCSGQLVVTLDLNDPCLLLYPLPAWEEIERQLVRLPNINPQTRKLQRLLIGHASECEFDNSGRILLPPLLRERVNLEKRVTLIGQGKKFEIWDEQVWNEQRDSWLTETDSETLSADLENISL</sequence>
<gene>
    <name evidence="8" type="ORF">MNBD_GAMMA23-163</name>
</gene>
<dbReference type="SUPFAM" id="SSF89447">
    <property type="entry name" value="AbrB/MazE/MraZ-like"/>
    <property type="match status" value="1"/>
</dbReference>
<dbReference type="InterPro" id="IPR020603">
    <property type="entry name" value="MraZ_dom"/>
</dbReference>
<keyword evidence="6" id="KW-0804">Transcription</keyword>
<protein>
    <recommendedName>
        <fullName evidence="1">Transcriptional regulator MraZ</fullName>
    </recommendedName>
</protein>
<dbReference type="NCBIfam" id="TIGR00242">
    <property type="entry name" value="division/cell wall cluster transcriptional repressor MraZ"/>
    <property type="match status" value="1"/>
</dbReference>
<dbReference type="InterPro" id="IPR037914">
    <property type="entry name" value="SpoVT-AbrB_sf"/>
</dbReference>
<dbReference type="InterPro" id="IPR003444">
    <property type="entry name" value="MraZ"/>
</dbReference>
<feature type="domain" description="SpoVT-AbrB" evidence="7">
    <location>
        <begin position="5"/>
        <end position="52"/>
    </location>
</feature>
<dbReference type="EMBL" id="UOFT01000016">
    <property type="protein sequence ID" value="VAW91852.1"/>
    <property type="molecule type" value="Genomic_DNA"/>
</dbReference>
<dbReference type="PROSITE" id="PS51740">
    <property type="entry name" value="SPOVT_ABRB"/>
    <property type="match status" value="2"/>
</dbReference>
<dbReference type="GO" id="GO:0000976">
    <property type="term" value="F:transcription cis-regulatory region binding"/>
    <property type="evidence" value="ECO:0007669"/>
    <property type="project" value="TreeGrafter"/>
</dbReference>
<evidence type="ECO:0000256" key="2">
    <source>
        <dbReference type="ARBA" id="ARBA00022490"/>
    </source>
</evidence>
<dbReference type="GO" id="GO:2000143">
    <property type="term" value="P:negative regulation of DNA-templated transcription initiation"/>
    <property type="evidence" value="ECO:0007669"/>
    <property type="project" value="TreeGrafter"/>
</dbReference>
<dbReference type="AlphaFoldDB" id="A0A3B0ZWQ1"/>
<reference evidence="8" key="1">
    <citation type="submission" date="2018-06" db="EMBL/GenBank/DDBJ databases">
        <authorList>
            <person name="Zhirakovskaya E."/>
        </authorList>
    </citation>
    <scope>NUCLEOTIDE SEQUENCE</scope>
</reference>
<evidence type="ECO:0000256" key="6">
    <source>
        <dbReference type="ARBA" id="ARBA00023163"/>
    </source>
</evidence>
<dbReference type="CDD" id="cd16321">
    <property type="entry name" value="MraZ_C"/>
    <property type="match status" value="1"/>
</dbReference>
<evidence type="ECO:0000259" key="7">
    <source>
        <dbReference type="PROSITE" id="PS51740"/>
    </source>
</evidence>
<dbReference type="InterPro" id="IPR007159">
    <property type="entry name" value="SpoVT-AbrB_dom"/>
</dbReference>
<organism evidence="8">
    <name type="scientific">hydrothermal vent metagenome</name>
    <dbReference type="NCBI Taxonomy" id="652676"/>
    <lineage>
        <taxon>unclassified sequences</taxon>
        <taxon>metagenomes</taxon>
        <taxon>ecological metagenomes</taxon>
    </lineage>
</organism>
<dbReference type="GO" id="GO:0051301">
    <property type="term" value="P:cell division"/>
    <property type="evidence" value="ECO:0007669"/>
    <property type="project" value="UniProtKB-KW"/>
</dbReference>
<dbReference type="PANTHER" id="PTHR34701">
    <property type="entry name" value="TRANSCRIPTIONAL REGULATOR MRAZ"/>
    <property type="match status" value="1"/>
</dbReference>
<dbReference type="HAMAP" id="MF_01008">
    <property type="entry name" value="MraZ"/>
    <property type="match status" value="1"/>
</dbReference>
<keyword evidence="5" id="KW-0238">DNA-binding</keyword>
<evidence type="ECO:0000256" key="1">
    <source>
        <dbReference type="ARBA" id="ARBA00013860"/>
    </source>
</evidence>
<evidence type="ECO:0000256" key="5">
    <source>
        <dbReference type="ARBA" id="ARBA00023125"/>
    </source>
</evidence>